<dbReference type="PANTHER" id="PTHR48048">
    <property type="entry name" value="GLYCOSYLTRANSFERASE"/>
    <property type="match status" value="1"/>
</dbReference>
<protein>
    <submittedName>
        <fullName evidence="3">Uncharacterized protein</fullName>
    </submittedName>
</protein>
<name>A0AA86SUC2_9FABA</name>
<evidence type="ECO:0000256" key="1">
    <source>
        <dbReference type="ARBA" id="ARBA00009995"/>
    </source>
</evidence>
<evidence type="ECO:0000313" key="4">
    <source>
        <dbReference type="Proteomes" id="UP001189624"/>
    </source>
</evidence>
<dbReference type="Gramene" id="rna-AYBTSS11_LOCUS17806">
    <property type="protein sequence ID" value="CAJ1958561.1"/>
    <property type="gene ID" value="gene-AYBTSS11_LOCUS17806"/>
</dbReference>
<accession>A0AA86SUC2</accession>
<evidence type="ECO:0000256" key="2">
    <source>
        <dbReference type="ARBA" id="ARBA00022676"/>
    </source>
</evidence>
<sequence length="274" mass="29914">MEEERIVMYPAPGISHIVAMVELAKLLQTHRFNLTILLTTGFLDHPSVHTYIRRISADHPSISFLRLPHAAPSTATTSFAAKAFTFINRNFSNVATTLSQISNTATVKAFVTDLFCSSVVEAASSLRIPVFYFFASGVSSLAILSYLPKLHEETSASFKDLVGVELRVPGNAPQKAVYMPQPVLDREDPAYREMLDISTRLSEASGVLVNTFPELEAMAVKAFLDGACVPHSHLAPPLYCIGPLIAEAQLSGPLFSIEIITQTFSSAIQNILPY</sequence>
<dbReference type="Proteomes" id="UP001189624">
    <property type="component" value="Chromosome 5"/>
</dbReference>
<dbReference type="AlphaFoldDB" id="A0AA86SUC2"/>
<dbReference type="SUPFAM" id="SSF53756">
    <property type="entry name" value="UDP-Glycosyltransferase/glycogen phosphorylase"/>
    <property type="match status" value="1"/>
</dbReference>
<keyword evidence="2" id="KW-0808">Transferase</keyword>
<keyword evidence="4" id="KW-1185">Reference proteome</keyword>
<proteinExistence type="inferred from homology"/>
<dbReference type="InterPro" id="IPR050481">
    <property type="entry name" value="UDP-glycosyltransf_plant"/>
</dbReference>
<dbReference type="PANTHER" id="PTHR48048:SF30">
    <property type="entry name" value="GLYCOSYLTRANSFERASE"/>
    <property type="match status" value="1"/>
</dbReference>
<keyword evidence="2" id="KW-0328">Glycosyltransferase</keyword>
<dbReference type="EMBL" id="OY731402">
    <property type="protein sequence ID" value="CAJ1958561.1"/>
    <property type="molecule type" value="Genomic_DNA"/>
</dbReference>
<dbReference type="GO" id="GO:0035251">
    <property type="term" value="F:UDP-glucosyltransferase activity"/>
    <property type="evidence" value="ECO:0007669"/>
    <property type="project" value="InterPro"/>
</dbReference>
<organism evidence="3 4">
    <name type="scientific">Sphenostylis stenocarpa</name>
    <dbReference type="NCBI Taxonomy" id="92480"/>
    <lineage>
        <taxon>Eukaryota</taxon>
        <taxon>Viridiplantae</taxon>
        <taxon>Streptophyta</taxon>
        <taxon>Embryophyta</taxon>
        <taxon>Tracheophyta</taxon>
        <taxon>Spermatophyta</taxon>
        <taxon>Magnoliopsida</taxon>
        <taxon>eudicotyledons</taxon>
        <taxon>Gunneridae</taxon>
        <taxon>Pentapetalae</taxon>
        <taxon>rosids</taxon>
        <taxon>fabids</taxon>
        <taxon>Fabales</taxon>
        <taxon>Fabaceae</taxon>
        <taxon>Papilionoideae</taxon>
        <taxon>50 kb inversion clade</taxon>
        <taxon>NPAAA clade</taxon>
        <taxon>indigoferoid/millettioid clade</taxon>
        <taxon>Phaseoleae</taxon>
        <taxon>Sphenostylis</taxon>
    </lineage>
</organism>
<evidence type="ECO:0000313" key="3">
    <source>
        <dbReference type="EMBL" id="CAJ1958561.1"/>
    </source>
</evidence>
<comment type="similarity">
    <text evidence="1">Belongs to the UDP-glycosyltransferase family.</text>
</comment>
<reference evidence="3" key="1">
    <citation type="submission" date="2023-10" db="EMBL/GenBank/DDBJ databases">
        <authorList>
            <person name="Domelevo Entfellner J.-B."/>
        </authorList>
    </citation>
    <scope>NUCLEOTIDE SEQUENCE</scope>
</reference>
<dbReference type="Gene3D" id="3.40.50.2000">
    <property type="entry name" value="Glycogen Phosphorylase B"/>
    <property type="match status" value="1"/>
</dbReference>
<gene>
    <name evidence="3" type="ORF">AYBTSS11_LOCUS17806</name>
</gene>